<protein>
    <submittedName>
        <fullName evidence="1">Uncharacterized protein</fullName>
    </submittedName>
</protein>
<dbReference type="PANTHER" id="PTHR46880">
    <property type="entry name" value="RAS-ASSOCIATING DOMAIN-CONTAINING PROTEIN"/>
    <property type="match status" value="1"/>
</dbReference>
<proteinExistence type="predicted"/>
<dbReference type="PANTHER" id="PTHR46880:SF5">
    <property type="entry name" value="DUF4371 DOMAIN-CONTAINING PROTEIN"/>
    <property type="match status" value="1"/>
</dbReference>
<comment type="caution">
    <text evidence="1">The sequence shown here is derived from an EMBL/GenBank/DDBJ whole genome shotgun (WGS) entry which is preliminary data.</text>
</comment>
<dbReference type="AlphaFoldDB" id="A0AAW0NFQ5"/>
<evidence type="ECO:0000313" key="1">
    <source>
        <dbReference type="EMBL" id="KAK7891788.1"/>
    </source>
</evidence>
<keyword evidence="2" id="KW-1185">Reference proteome</keyword>
<sequence>MRELRLIADALEEKVLKPSNLHGTRWLPYVHRAVKIVCDSYPVLLAHFEDMASPERHPKPSAAVLGRAKSVARYLKKFENVLFLHFMCDLLDHLGKLSKIFQKDNLTVDEAVESQETCVCNITALKLQMGPQMSQFYWSVTESDEYKGVPFDNPSLSTLKAERENIIEMKELTVFYKNLLEEAGIAAEDVLADYSQYKMFAQTRTAVPLRELLLSVLKSEERRERFRNLVPLMEVYLILPARHLNIFKQKLQCNNGGKAAKEKEDLGLIHGITDNMKKLRSNKK</sequence>
<reference evidence="2" key="1">
    <citation type="submission" date="2024-04" db="EMBL/GenBank/DDBJ databases">
        <title>Salinicola lusitanus LLJ914,a marine bacterium isolated from the Okinawa Trough.</title>
        <authorList>
            <person name="Li J."/>
        </authorList>
    </citation>
    <scope>NUCLEOTIDE SEQUENCE [LARGE SCALE GENOMIC DNA]</scope>
</reference>
<dbReference type="EMBL" id="JBBPFD010000017">
    <property type="protein sequence ID" value="KAK7891788.1"/>
    <property type="molecule type" value="Genomic_DNA"/>
</dbReference>
<evidence type="ECO:0000313" key="2">
    <source>
        <dbReference type="Proteomes" id="UP001460270"/>
    </source>
</evidence>
<gene>
    <name evidence="1" type="ORF">WMY93_023751</name>
</gene>
<name>A0AAW0NFQ5_9GOBI</name>
<dbReference type="Proteomes" id="UP001460270">
    <property type="component" value="Unassembled WGS sequence"/>
</dbReference>
<organism evidence="1 2">
    <name type="scientific">Mugilogobius chulae</name>
    <name type="common">yellowstripe goby</name>
    <dbReference type="NCBI Taxonomy" id="88201"/>
    <lineage>
        <taxon>Eukaryota</taxon>
        <taxon>Metazoa</taxon>
        <taxon>Chordata</taxon>
        <taxon>Craniata</taxon>
        <taxon>Vertebrata</taxon>
        <taxon>Euteleostomi</taxon>
        <taxon>Actinopterygii</taxon>
        <taxon>Neopterygii</taxon>
        <taxon>Teleostei</taxon>
        <taxon>Neoteleostei</taxon>
        <taxon>Acanthomorphata</taxon>
        <taxon>Gobiaria</taxon>
        <taxon>Gobiiformes</taxon>
        <taxon>Gobioidei</taxon>
        <taxon>Gobiidae</taxon>
        <taxon>Gobionellinae</taxon>
        <taxon>Mugilogobius</taxon>
    </lineage>
</organism>
<accession>A0AAW0NFQ5</accession>